<dbReference type="AlphaFoldDB" id="A0A1H5Q2V7"/>
<proteinExistence type="predicted"/>
<evidence type="ECO:0000313" key="2">
    <source>
        <dbReference type="EMBL" id="SEF20433.1"/>
    </source>
</evidence>
<keyword evidence="3" id="KW-1185">Reference proteome</keyword>
<dbReference type="STRING" id="218821.SAMN05421837_101362"/>
<dbReference type="Pfam" id="PF04248">
    <property type="entry name" value="NTP_transf_9"/>
    <property type="match status" value="1"/>
</dbReference>
<accession>A0A1H5Q2V7</accession>
<evidence type="ECO:0000313" key="3">
    <source>
        <dbReference type="Proteomes" id="UP000198878"/>
    </source>
</evidence>
<name>A0A1H5Q2V7_9PSEU</name>
<feature type="domain" description="DUF427" evidence="1">
    <location>
        <begin position="167"/>
        <end position="252"/>
    </location>
</feature>
<dbReference type="Gene3D" id="2.170.150.40">
    <property type="entry name" value="Domain of unknown function (DUF427)"/>
    <property type="match status" value="2"/>
</dbReference>
<dbReference type="Proteomes" id="UP000198878">
    <property type="component" value="Unassembled WGS sequence"/>
</dbReference>
<dbReference type="PANTHER" id="PTHR34310">
    <property type="entry name" value="DUF427 DOMAIN PROTEIN (AFU_ORTHOLOGUE AFUA_3G02220)"/>
    <property type="match status" value="1"/>
</dbReference>
<protein>
    <submittedName>
        <fullName evidence="2">Uncharacterized conserved protein, DUF427 family</fullName>
    </submittedName>
</protein>
<reference evidence="3" key="1">
    <citation type="submission" date="2016-10" db="EMBL/GenBank/DDBJ databases">
        <authorList>
            <person name="Varghese N."/>
            <person name="Submissions S."/>
        </authorList>
    </citation>
    <scope>NUCLEOTIDE SEQUENCE [LARGE SCALE GENOMIC DNA]</scope>
    <source>
        <strain evidence="3">DSM 44654</strain>
    </source>
</reference>
<dbReference type="PANTHER" id="PTHR34310:SF9">
    <property type="entry name" value="BLR5716 PROTEIN"/>
    <property type="match status" value="1"/>
</dbReference>
<gene>
    <name evidence="2" type="ORF">SAMN05421837_101362</name>
</gene>
<evidence type="ECO:0000259" key="1">
    <source>
        <dbReference type="Pfam" id="PF04248"/>
    </source>
</evidence>
<dbReference type="InterPro" id="IPR038694">
    <property type="entry name" value="DUF427_sf"/>
</dbReference>
<dbReference type="RefSeq" id="WP_167379512.1">
    <property type="nucleotide sequence ID" value="NZ_FNUJ01000001.1"/>
</dbReference>
<organism evidence="2 3">
    <name type="scientific">Amycolatopsis pretoriensis</name>
    <dbReference type="NCBI Taxonomy" id="218821"/>
    <lineage>
        <taxon>Bacteria</taxon>
        <taxon>Bacillati</taxon>
        <taxon>Actinomycetota</taxon>
        <taxon>Actinomycetes</taxon>
        <taxon>Pseudonocardiales</taxon>
        <taxon>Pseudonocardiaceae</taxon>
        <taxon>Amycolatopsis</taxon>
    </lineage>
</organism>
<dbReference type="InterPro" id="IPR007361">
    <property type="entry name" value="DUF427"/>
</dbReference>
<dbReference type="EMBL" id="FNUJ01000001">
    <property type="protein sequence ID" value="SEF20433.1"/>
    <property type="molecule type" value="Genomic_DNA"/>
</dbReference>
<sequence>MATRMGARFTGDLSALRYEPVAKRVRAVASGRTLAGSRRAVLVWEPKRVVPSYAFPLADLRATLTPAGEAASPEHPVRLAEGGPPVLDPRTAFAVHTCAGEPLTLAAGDVTLPGAGFRPADPDLADHVVLDFAAFDEWLEEAEPIVGHPRDPFARIDIRRGDSRVLIEVDGVVVADSAAPRMLFETGITTRYYLPRADVRMDLLTPSDTRTTCAYKGHATYWSVGAHRDLAWTYDEPLSDARDVAGLIAFLTERVDVVLDGERLPRPVTPWS</sequence>